<reference evidence="2" key="1">
    <citation type="submission" date="2021-01" db="EMBL/GenBank/DDBJ databases">
        <title>Modified the classification status of verrucomicrobia.</title>
        <authorList>
            <person name="Feng X."/>
        </authorList>
    </citation>
    <scope>NUCLEOTIDE SEQUENCE</scope>
    <source>
        <strain evidence="2">KCTC 13126</strain>
    </source>
</reference>
<keyword evidence="1" id="KW-0732">Signal</keyword>
<organism evidence="2 3">
    <name type="scientific">Pelagicoccus mobilis</name>
    <dbReference type="NCBI Taxonomy" id="415221"/>
    <lineage>
        <taxon>Bacteria</taxon>
        <taxon>Pseudomonadati</taxon>
        <taxon>Verrucomicrobiota</taxon>
        <taxon>Opitutia</taxon>
        <taxon>Puniceicoccales</taxon>
        <taxon>Pelagicoccaceae</taxon>
        <taxon>Pelagicoccus</taxon>
    </lineage>
</organism>
<gene>
    <name evidence="2" type="ORF">JIN87_15345</name>
</gene>
<protein>
    <submittedName>
        <fullName evidence="2">Uncharacterized protein</fullName>
    </submittedName>
</protein>
<dbReference type="Proteomes" id="UP000617628">
    <property type="component" value="Unassembled WGS sequence"/>
</dbReference>
<feature type="chain" id="PRO_5036805158" evidence="1">
    <location>
        <begin position="23"/>
        <end position="168"/>
    </location>
</feature>
<accession>A0A934VS87</accession>
<sequence length="168" mass="18892">MVSRILLFSTVLSALLSPFVSARSDLEGQQFMAGAITYEGGVQDSAADERADFESRAFFAALANLEFYMRAGIDQNVSRAAPLLSSFVINKKRARDDTKRLFRDFSDELEGYVSISNDVYGYEFSVDRFGPSLQFEGGIQTVDGMTAEFEATMVFRENRWLIWSLDID</sequence>
<dbReference type="AlphaFoldDB" id="A0A934VS87"/>
<comment type="caution">
    <text evidence="2">The sequence shown here is derived from an EMBL/GenBank/DDBJ whole genome shotgun (WGS) entry which is preliminary data.</text>
</comment>
<keyword evidence="3" id="KW-1185">Reference proteome</keyword>
<name>A0A934VS87_9BACT</name>
<feature type="signal peptide" evidence="1">
    <location>
        <begin position="1"/>
        <end position="22"/>
    </location>
</feature>
<evidence type="ECO:0000313" key="3">
    <source>
        <dbReference type="Proteomes" id="UP000617628"/>
    </source>
</evidence>
<evidence type="ECO:0000313" key="2">
    <source>
        <dbReference type="EMBL" id="MBK1878254.1"/>
    </source>
</evidence>
<dbReference type="RefSeq" id="WP_200356467.1">
    <property type="nucleotide sequence ID" value="NZ_JAENIL010000028.1"/>
</dbReference>
<evidence type="ECO:0000256" key="1">
    <source>
        <dbReference type="SAM" id="SignalP"/>
    </source>
</evidence>
<proteinExistence type="predicted"/>
<dbReference type="EMBL" id="JAENIL010000028">
    <property type="protein sequence ID" value="MBK1878254.1"/>
    <property type="molecule type" value="Genomic_DNA"/>
</dbReference>